<dbReference type="InterPro" id="IPR036388">
    <property type="entry name" value="WH-like_DNA-bd_sf"/>
</dbReference>
<dbReference type="InterPro" id="IPR053924">
    <property type="entry name" value="RecX_HTH_2nd"/>
</dbReference>
<dbReference type="Proteomes" id="UP000469325">
    <property type="component" value="Unassembled WGS sequence"/>
</dbReference>
<gene>
    <name evidence="5" type="primary">recX</name>
    <name evidence="8" type="ORF">FYJ68_03045</name>
</gene>
<evidence type="ECO:0000259" key="7">
    <source>
        <dbReference type="Pfam" id="PF21982"/>
    </source>
</evidence>
<dbReference type="InterPro" id="IPR053926">
    <property type="entry name" value="RecX_HTH_1st"/>
</dbReference>
<dbReference type="Pfam" id="PF21982">
    <property type="entry name" value="RecX_HTH1"/>
    <property type="match status" value="1"/>
</dbReference>
<evidence type="ECO:0000256" key="1">
    <source>
        <dbReference type="ARBA" id="ARBA00004496"/>
    </source>
</evidence>
<proteinExistence type="inferred from homology"/>
<evidence type="ECO:0000313" key="8">
    <source>
        <dbReference type="EMBL" id="MST72089.1"/>
    </source>
</evidence>
<protein>
    <recommendedName>
        <fullName evidence="3 5">Regulatory protein RecX</fullName>
    </recommendedName>
</protein>
<dbReference type="EMBL" id="VUNC01000002">
    <property type="protein sequence ID" value="MST72089.1"/>
    <property type="molecule type" value="Genomic_DNA"/>
</dbReference>
<evidence type="ECO:0000256" key="4">
    <source>
        <dbReference type="ARBA" id="ARBA00022490"/>
    </source>
</evidence>
<evidence type="ECO:0000259" key="6">
    <source>
        <dbReference type="Pfam" id="PF02631"/>
    </source>
</evidence>
<dbReference type="Gene3D" id="1.10.10.10">
    <property type="entry name" value="Winged helix-like DNA-binding domain superfamily/Winged helix DNA-binding domain"/>
    <property type="match status" value="2"/>
</dbReference>
<sequence>MEFEKDMYGCPWEVSFSGGTSGYGHRRAIISIEDGGSTATRELPLSVGKALERDRRSGRIPGVVDDRFVERIASLLSGCSLDRVRGLVNRRDYTSLEVRRKLLAAGYPKDVVEATIGRSQELGLVDDARYGRVFARSKVLSGWGQRRIEMELQRRGIDPKTVRGWPDEFVDEAGSELERATDVAGRRSFRGRDPYAQCMRFLLGRGFSYGVSSAATRAVVCEELDC</sequence>
<comment type="subcellular location">
    <subcellularLocation>
        <location evidence="1 5">Cytoplasm</location>
    </subcellularLocation>
</comment>
<evidence type="ECO:0000256" key="3">
    <source>
        <dbReference type="ARBA" id="ARBA00018111"/>
    </source>
</evidence>
<dbReference type="Pfam" id="PF02631">
    <property type="entry name" value="RecX_HTH2"/>
    <property type="match status" value="1"/>
</dbReference>
<keyword evidence="4 5" id="KW-0963">Cytoplasm</keyword>
<comment type="caution">
    <text evidence="8">The sequence shown here is derived from an EMBL/GenBank/DDBJ whole genome shotgun (WGS) entry which is preliminary data.</text>
</comment>
<dbReference type="GO" id="GO:0006282">
    <property type="term" value="P:regulation of DNA repair"/>
    <property type="evidence" value="ECO:0007669"/>
    <property type="project" value="UniProtKB-UniRule"/>
</dbReference>
<evidence type="ECO:0000256" key="5">
    <source>
        <dbReference type="HAMAP-Rule" id="MF_01114"/>
    </source>
</evidence>
<feature type="domain" description="RecX first three-helical" evidence="7">
    <location>
        <begin position="88"/>
        <end position="118"/>
    </location>
</feature>
<evidence type="ECO:0000256" key="2">
    <source>
        <dbReference type="ARBA" id="ARBA00009695"/>
    </source>
</evidence>
<keyword evidence="9" id="KW-1185">Reference proteome</keyword>
<dbReference type="HAMAP" id="MF_01114">
    <property type="entry name" value="RecX"/>
    <property type="match status" value="1"/>
</dbReference>
<feature type="domain" description="RecX second three-helical" evidence="6">
    <location>
        <begin position="126"/>
        <end position="162"/>
    </location>
</feature>
<dbReference type="PANTHER" id="PTHR33602:SF1">
    <property type="entry name" value="REGULATORY PROTEIN RECX FAMILY PROTEIN"/>
    <property type="match status" value="1"/>
</dbReference>
<reference evidence="8 9" key="1">
    <citation type="submission" date="2019-08" db="EMBL/GenBank/DDBJ databases">
        <title>In-depth cultivation of the pig gut microbiome towards novel bacterial diversity and tailored functional studies.</title>
        <authorList>
            <person name="Wylensek D."/>
            <person name="Hitch T.C.A."/>
            <person name="Clavel T."/>
        </authorList>
    </citation>
    <scope>NUCLEOTIDE SEQUENCE [LARGE SCALE GENOMIC DNA]</scope>
    <source>
        <strain evidence="8 9">CA-Schmier-601-WT-1</strain>
    </source>
</reference>
<comment type="similarity">
    <text evidence="2 5">Belongs to the RecX family.</text>
</comment>
<accession>A0A6N7XQ64</accession>
<dbReference type="GO" id="GO:0005737">
    <property type="term" value="C:cytoplasm"/>
    <property type="evidence" value="ECO:0007669"/>
    <property type="project" value="UniProtKB-SubCell"/>
</dbReference>
<dbReference type="PANTHER" id="PTHR33602">
    <property type="entry name" value="REGULATORY PROTEIN RECX FAMILY PROTEIN"/>
    <property type="match status" value="1"/>
</dbReference>
<dbReference type="RefSeq" id="WP_154433873.1">
    <property type="nucleotide sequence ID" value="NZ_VUNC01000002.1"/>
</dbReference>
<dbReference type="InterPro" id="IPR003783">
    <property type="entry name" value="Regulatory_RecX"/>
</dbReference>
<comment type="function">
    <text evidence="5">Modulates RecA activity.</text>
</comment>
<dbReference type="AlphaFoldDB" id="A0A6N7XQ64"/>
<evidence type="ECO:0000313" key="9">
    <source>
        <dbReference type="Proteomes" id="UP000469325"/>
    </source>
</evidence>
<name>A0A6N7XQ64_9ACTN</name>
<organism evidence="8 9">
    <name type="scientific">Olsenella porci</name>
    <dbReference type="NCBI Taxonomy" id="2652279"/>
    <lineage>
        <taxon>Bacteria</taxon>
        <taxon>Bacillati</taxon>
        <taxon>Actinomycetota</taxon>
        <taxon>Coriobacteriia</taxon>
        <taxon>Coriobacteriales</taxon>
        <taxon>Atopobiaceae</taxon>
        <taxon>Olsenella</taxon>
    </lineage>
</organism>